<gene>
    <name evidence="1" type="ORF">TTAC_LOCUS5134</name>
</gene>
<dbReference type="AlphaFoldDB" id="A0A3P7EY99"/>
<dbReference type="GO" id="GO:0005794">
    <property type="term" value="C:Golgi apparatus"/>
    <property type="evidence" value="ECO:0007669"/>
    <property type="project" value="TreeGrafter"/>
</dbReference>
<proteinExistence type="predicted"/>
<name>A0A3P7EY99_HYDTA</name>
<reference evidence="1 2" key="1">
    <citation type="submission" date="2018-11" db="EMBL/GenBank/DDBJ databases">
        <authorList>
            <consortium name="Pathogen Informatics"/>
        </authorList>
    </citation>
    <scope>NUCLEOTIDE SEQUENCE [LARGE SCALE GENOMIC DNA]</scope>
</reference>
<dbReference type="SUPFAM" id="SSF48371">
    <property type="entry name" value="ARM repeat"/>
    <property type="match status" value="1"/>
</dbReference>
<dbReference type="GO" id="GO:0030139">
    <property type="term" value="C:endocytic vesicle"/>
    <property type="evidence" value="ECO:0007669"/>
    <property type="project" value="TreeGrafter"/>
</dbReference>
<accession>A0A3P7EY99</accession>
<dbReference type="GO" id="GO:0005829">
    <property type="term" value="C:cytosol"/>
    <property type="evidence" value="ECO:0007669"/>
    <property type="project" value="GOC"/>
</dbReference>
<evidence type="ECO:0000313" key="1">
    <source>
        <dbReference type="EMBL" id="VDM26333.1"/>
    </source>
</evidence>
<dbReference type="GO" id="GO:0042147">
    <property type="term" value="P:retrograde transport, endosome to Golgi"/>
    <property type="evidence" value="ECO:0007669"/>
    <property type="project" value="TreeGrafter"/>
</dbReference>
<dbReference type="GO" id="GO:0016020">
    <property type="term" value="C:membrane"/>
    <property type="evidence" value="ECO:0007669"/>
    <property type="project" value="TreeGrafter"/>
</dbReference>
<sequence>MAQVVGEAGFLADVAQASFDQLRCFRDSQARAAGLCAAIGCLHRFVGGLACGQHLSTSVSVLLAVAQDSSAPTVQAWALNALALTAESGGPMFREFVQPSLNLVLRLLLKTPSTVTDIHNSLANLLGALITTLGPDLQSSGGCGGGGKPNMGLCCLLCCSILLEHPDPLLQAEGITNFQRIHVFAPHLVNLSLFAPFLSVSCNKWYCDIVMRNGIGDHFHIFS</sequence>
<dbReference type="GO" id="GO:0008104">
    <property type="term" value="P:intracellular protein localization"/>
    <property type="evidence" value="ECO:0007669"/>
    <property type="project" value="TreeGrafter"/>
</dbReference>
<dbReference type="EMBL" id="UYWX01006352">
    <property type="protein sequence ID" value="VDM26333.1"/>
    <property type="molecule type" value="Genomic_DNA"/>
</dbReference>
<dbReference type="PANTHER" id="PTHR21663">
    <property type="entry name" value="HYPOTHETICAL HEAT DOMAIN-CONTAINING"/>
    <property type="match status" value="1"/>
</dbReference>
<dbReference type="InterPro" id="IPR011989">
    <property type="entry name" value="ARM-like"/>
</dbReference>
<dbReference type="Gene3D" id="1.25.10.10">
    <property type="entry name" value="Leucine-rich Repeat Variant"/>
    <property type="match status" value="1"/>
</dbReference>
<organism evidence="1 2">
    <name type="scientific">Hydatigena taeniaeformis</name>
    <name type="common">Feline tapeworm</name>
    <name type="synonym">Taenia taeniaeformis</name>
    <dbReference type="NCBI Taxonomy" id="6205"/>
    <lineage>
        <taxon>Eukaryota</taxon>
        <taxon>Metazoa</taxon>
        <taxon>Spiralia</taxon>
        <taxon>Lophotrochozoa</taxon>
        <taxon>Platyhelminthes</taxon>
        <taxon>Cestoda</taxon>
        <taxon>Eucestoda</taxon>
        <taxon>Cyclophyllidea</taxon>
        <taxon>Taeniidae</taxon>
        <taxon>Hydatigera</taxon>
    </lineage>
</organism>
<dbReference type="OrthoDB" id="192608at2759"/>
<evidence type="ECO:0000313" key="2">
    <source>
        <dbReference type="Proteomes" id="UP000274429"/>
    </source>
</evidence>
<dbReference type="InterPro" id="IPR040108">
    <property type="entry name" value="Laa1/Sip1/HEATR5"/>
</dbReference>
<dbReference type="PANTHER" id="PTHR21663:SF0">
    <property type="entry name" value="HEAT REPEAT-CONTAINING PROTEIN 5B"/>
    <property type="match status" value="1"/>
</dbReference>
<keyword evidence="2" id="KW-1185">Reference proteome</keyword>
<protein>
    <submittedName>
        <fullName evidence="1">Uncharacterized protein</fullName>
    </submittedName>
</protein>
<dbReference type="Proteomes" id="UP000274429">
    <property type="component" value="Unassembled WGS sequence"/>
</dbReference>
<dbReference type="InterPro" id="IPR016024">
    <property type="entry name" value="ARM-type_fold"/>
</dbReference>
<dbReference type="GO" id="GO:0006897">
    <property type="term" value="P:endocytosis"/>
    <property type="evidence" value="ECO:0007669"/>
    <property type="project" value="TreeGrafter"/>
</dbReference>